<evidence type="ECO:0000313" key="1">
    <source>
        <dbReference type="EMBL" id="OGY10935.1"/>
    </source>
</evidence>
<dbReference type="EMBL" id="MHCA01000047">
    <property type="protein sequence ID" value="OGY10935.1"/>
    <property type="molecule type" value="Genomic_DNA"/>
</dbReference>
<dbReference type="STRING" id="1797517.A3F61_01960"/>
<proteinExistence type="predicted"/>
<protein>
    <submittedName>
        <fullName evidence="1">Uncharacterized protein</fullName>
    </submittedName>
</protein>
<comment type="caution">
    <text evidence="1">The sequence shown here is derived from an EMBL/GenBank/DDBJ whole genome shotgun (WGS) entry which is preliminary data.</text>
</comment>
<gene>
    <name evidence="1" type="ORF">A3F61_01960</name>
</gene>
<dbReference type="AlphaFoldDB" id="A0A1G1V692"/>
<organism evidence="1 2">
    <name type="scientific">Candidatus Blackburnbacteria bacterium RIFCSPHIGHO2_12_FULL_41_13b</name>
    <dbReference type="NCBI Taxonomy" id="1797517"/>
    <lineage>
        <taxon>Bacteria</taxon>
        <taxon>Candidatus Blackburniibacteriota</taxon>
    </lineage>
</organism>
<reference evidence="1 2" key="1">
    <citation type="journal article" date="2016" name="Nat. Commun.">
        <title>Thousands of microbial genomes shed light on interconnected biogeochemical processes in an aquifer system.</title>
        <authorList>
            <person name="Anantharaman K."/>
            <person name="Brown C.T."/>
            <person name="Hug L.A."/>
            <person name="Sharon I."/>
            <person name="Castelle C.J."/>
            <person name="Probst A.J."/>
            <person name="Thomas B.C."/>
            <person name="Singh A."/>
            <person name="Wilkins M.J."/>
            <person name="Karaoz U."/>
            <person name="Brodie E.L."/>
            <person name="Williams K.H."/>
            <person name="Hubbard S.S."/>
            <person name="Banfield J.F."/>
        </authorList>
    </citation>
    <scope>NUCLEOTIDE SEQUENCE [LARGE SCALE GENOMIC DNA]</scope>
</reference>
<evidence type="ECO:0000313" key="2">
    <source>
        <dbReference type="Proteomes" id="UP000178272"/>
    </source>
</evidence>
<dbReference type="Proteomes" id="UP000178272">
    <property type="component" value="Unassembled WGS sequence"/>
</dbReference>
<sequence length="263" mass="29566">MIELGSKARELVDRFPKGDPQRIALEKIALAVENWLVKNVQEIVAPAVEAKVDLDPNLQKEWERQAKKLAGLFADDFGFSQEEYIASLPQFEPQPKTFKGRFFIPLIVETRISLVSMAQRADLNYHGYSVSDWNGDQFKDPKNPKTPFYTPKTPYTTWMQHGRKNLGMSAEKFRSHHDPDERGATEYEGIALYLAKPDVFKSHGIYFPGSQVAGSRVSSISFVINSAGTSPILSSYDPENGHYHDGPASCGRKINKFVVDAIK</sequence>
<accession>A0A1G1V692</accession>
<name>A0A1G1V692_9BACT</name>